<comment type="similarity">
    <text evidence="2">Belongs to the metallo-dependent hydrolases superfamily. Adenosine and AMP deaminases family.</text>
</comment>
<dbReference type="InterPro" id="IPR001365">
    <property type="entry name" value="A_deaminase_dom"/>
</dbReference>
<sequence length="357" mass="40693">MMEAEEQQPWKTTFYSKLPKVELHAHLNGSISSNTIKKLIAKKPGLKIHYQMTMIDKGKKRTLEECFQMFQIIHQLTTSPEDILMVTKDVIKEFADDGVKYLELRSTPRENATACHTSLAILKSSLFHLHNQYSFSTVFFLYQRYLISVDRRGGPSVAKETVKLAEEFFLSTEDTVLGLDLSGDPTAGQAKDFLEPLLEAKKSGLKLALHLSEIPNQKKETQVLLDLLPDRIGHGTFLNSLEGGSLDLVDFVRQHQIPLELCLTSNVKSQTVPSYNQHHFGFWYSIVHPAVICTDDKGVFATHLSQEYQLAAETFHLTQSQVWDLSYESISYIFASDSTKSDLRKKWNHLKPKVFHF</sequence>
<dbReference type="GO" id="GO:0046103">
    <property type="term" value="P:inosine biosynthetic process"/>
    <property type="evidence" value="ECO:0007669"/>
    <property type="project" value="TreeGrafter"/>
</dbReference>
<evidence type="ECO:0000256" key="1">
    <source>
        <dbReference type="ARBA" id="ARBA00001947"/>
    </source>
</evidence>
<dbReference type="SUPFAM" id="SSF51556">
    <property type="entry name" value="Metallo-dependent hydrolases"/>
    <property type="match status" value="1"/>
</dbReference>
<comment type="cofactor">
    <cofactor evidence="1">
        <name>Zn(2+)</name>
        <dbReference type="ChEBI" id="CHEBI:29105"/>
    </cofactor>
</comment>
<dbReference type="InterPro" id="IPR006330">
    <property type="entry name" value="Ado/ade_deaminase"/>
</dbReference>
<dbReference type="GO" id="GO:0004000">
    <property type="term" value="F:adenosine deaminase activity"/>
    <property type="evidence" value="ECO:0007669"/>
    <property type="project" value="TreeGrafter"/>
</dbReference>
<evidence type="ECO:0000256" key="10">
    <source>
        <dbReference type="ARBA" id="ARBA00082703"/>
    </source>
</evidence>
<gene>
    <name evidence="12" type="ORF">E2I00_012802</name>
</gene>
<keyword evidence="7" id="KW-0546">Nucleotide metabolism</keyword>
<dbReference type="GO" id="GO:0046872">
    <property type="term" value="F:metal ion binding"/>
    <property type="evidence" value="ECO:0007669"/>
    <property type="project" value="UniProtKB-KW"/>
</dbReference>
<evidence type="ECO:0000256" key="2">
    <source>
        <dbReference type="ARBA" id="ARBA00006676"/>
    </source>
</evidence>
<dbReference type="Proteomes" id="UP000437017">
    <property type="component" value="Unassembled WGS sequence"/>
</dbReference>
<dbReference type="CDD" id="cd00443">
    <property type="entry name" value="ADA_AMPD"/>
    <property type="match status" value="1"/>
</dbReference>
<evidence type="ECO:0000256" key="6">
    <source>
        <dbReference type="ARBA" id="ARBA00022833"/>
    </source>
</evidence>
<keyword evidence="6" id="KW-0862">Zinc</keyword>
<keyword evidence="5" id="KW-0378">Hydrolase</keyword>
<dbReference type="PANTHER" id="PTHR11409:SF42">
    <property type="entry name" value="ADENOSINE DEAMINASE-LIKE PROTEIN"/>
    <property type="match status" value="1"/>
</dbReference>
<evidence type="ECO:0000256" key="3">
    <source>
        <dbReference type="ARBA" id="ARBA00011245"/>
    </source>
</evidence>
<comment type="caution">
    <text evidence="12">The sequence shown here is derived from an EMBL/GenBank/DDBJ whole genome shotgun (WGS) entry which is preliminary data.</text>
</comment>
<evidence type="ECO:0000256" key="8">
    <source>
        <dbReference type="ARBA" id="ARBA00048787"/>
    </source>
</evidence>
<dbReference type="Gene3D" id="3.20.20.140">
    <property type="entry name" value="Metal-dependent hydrolases"/>
    <property type="match status" value="1"/>
</dbReference>
<reference evidence="12 13" key="1">
    <citation type="journal article" date="2019" name="PLoS ONE">
        <title>Genomic analyses reveal an absence of contemporary introgressive admixture between fin whales and blue whales, despite known hybrids.</title>
        <authorList>
            <person name="Westbury M.V."/>
            <person name="Petersen B."/>
            <person name="Lorenzen E.D."/>
        </authorList>
    </citation>
    <scope>NUCLEOTIDE SEQUENCE [LARGE SCALE GENOMIC DNA]</scope>
    <source>
        <strain evidence="12">FinWhale-01</strain>
    </source>
</reference>
<dbReference type="GO" id="GO:0009117">
    <property type="term" value="P:nucleotide metabolic process"/>
    <property type="evidence" value="ECO:0007669"/>
    <property type="project" value="UniProtKB-KW"/>
</dbReference>
<dbReference type="InterPro" id="IPR032466">
    <property type="entry name" value="Metal_Hydrolase"/>
</dbReference>
<dbReference type="OrthoDB" id="272271at2759"/>
<dbReference type="PANTHER" id="PTHR11409">
    <property type="entry name" value="ADENOSINE DEAMINASE"/>
    <property type="match status" value="1"/>
</dbReference>
<dbReference type="Pfam" id="PF00962">
    <property type="entry name" value="A_deaminase"/>
    <property type="match status" value="1"/>
</dbReference>
<keyword evidence="13" id="KW-1185">Reference proteome</keyword>
<evidence type="ECO:0000256" key="4">
    <source>
        <dbReference type="ARBA" id="ARBA00022723"/>
    </source>
</evidence>
<evidence type="ECO:0000313" key="12">
    <source>
        <dbReference type="EMBL" id="KAB0405909.1"/>
    </source>
</evidence>
<dbReference type="FunFam" id="3.20.20.140:FF:000033">
    <property type="entry name" value="Adenosine deaminase-like protein"/>
    <property type="match status" value="1"/>
</dbReference>
<evidence type="ECO:0000259" key="11">
    <source>
        <dbReference type="Pfam" id="PF00962"/>
    </source>
</evidence>
<dbReference type="EMBL" id="SGJD01000274">
    <property type="protein sequence ID" value="KAB0405909.1"/>
    <property type="molecule type" value="Genomic_DNA"/>
</dbReference>
<evidence type="ECO:0000256" key="5">
    <source>
        <dbReference type="ARBA" id="ARBA00022801"/>
    </source>
</evidence>
<organism evidence="12 13">
    <name type="scientific">Balaenoptera physalus</name>
    <name type="common">Fin whale</name>
    <name type="synonym">Balaena physalus</name>
    <dbReference type="NCBI Taxonomy" id="9770"/>
    <lineage>
        <taxon>Eukaryota</taxon>
        <taxon>Metazoa</taxon>
        <taxon>Chordata</taxon>
        <taxon>Craniata</taxon>
        <taxon>Vertebrata</taxon>
        <taxon>Euteleostomi</taxon>
        <taxon>Mammalia</taxon>
        <taxon>Eutheria</taxon>
        <taxon>Laurasiatheria</taxon>
        <taxon>Artiodactyla</taxon>
        <taxon>Whippomorpha</taxon>
        <taxon>Cetacea</taxon>
        <taxon>Mysticeti</taxon>
        <taxon>Balaenopteridae</taxon>
        <taxon>Balaenoptera</taxon>
    </lineage>
</organism>
<comment type="subunit">
    <text evidence="3">Monomer.</text>
</comment>
<evidence type="ECO:0000313" key="13">
    <source>
        <dbReference type="Proteomes" id="UP000437017"/>
    </source>
</evidence>
<accession>A0A6A1QE28</accession>
<keyword evidence="4" id="KW-0479">Metal-binding</keyword>
<protein>
    <recommendedName>
        <fullName evidence="9">N6-Methyl-AMP deaminase</fullName>
    </recommendedName>
    <alternativeName>
        <fullName evidence="10">Adenosine deaminase-like protein</fullName>
    </alternativeName>
</protein>
<feature type="domain" description="Adenosine deaminase" evidence="11">
    <location>
        <begin position="19"/>
        <end position="346"/>
    </location>
</feature>
<proteinExistence type="inferred from homology"/>
<dbReference type="AlphaFoldDB" id="A0A6A1QE28"/>
<name>A0A6A1QE28_BALPH</name>
<evidence type="ECO:0000256" key="9">
    <source>
        <dbReference type="ARBA" id="ARBA00069410"/>
    </source>
</evidence>
<dbReference type="GO" id="GO:0006154">
    <property type="term" value="P:adenosine catabolic process"/>
    <property type="evidence" value="ECO:0007669"/>
    <property type="project" value="TreeGrafter"/>
</dbReference>
<evidence type="ECO:0000256" key="7">
    <source>
        <dbReference type="ARBA" id="ARBA00023080"/>
    </source>
</evidence>
<comment type="catalytic activity">
    <reaction evidence="8">
        <text>N(6)-methyl-AMP + H2O + H(+) = IMP + methylamine</text>
        <dbReference type="Rhea" id="RHEA:16001"/>
        <dbReference type="ChEBI" id="CHEBI:15377"/>
        <dbReference type="ChEBI" id="CHEBI:15378"/>
        <dbReference type="ChEBI" id="CHEBI:58053"/>
        <dbReference type="ChEBI" id="CHEBI:59338"/>
        <dbReference type="ChEBI" id="CHEBI:144842"/>
    </reaction>
    <physiologicalReaction direction="left-to-right" evidence="8">
        <dbReference type="Rhea" id="RHEA:16002"/>
    </physiologicalReaction>
</comment>